<sequence>MATIWYYVHLFVCLYVCQYAKKKPKPVMLIWAFSLMIRFLD</sequence>
<keyword evidence="2" id="KW-1185">Reference proteome</keyword>
<evidence type="ECO:0000313" key="1">
    <source>
        <dbReference type="EMBL" id="EAY30845.1"/>
    </source>
</evidence>
<accession>A1ZFS1</accession>
<evidence type="ECO:0000313" key="2">
    <source>
        <dbReference type="Proteomes" id="UP000004095"/>
    </source>
</evidence>
<reference evidence="1 2" key="1">
    <citation type="submission" date="2007-01" db="EMBL/GenBank/DDBJ databases">
        <authorList>
            <person name="Haygood M."/>
            <person name="Podell S."/>
            <person name="Anderson C."/>
            <person name="Hopkinson B."/>
            <person name="Roe K."/>
            <person name="Barbeau K."/>
            <person name="Gaasterland T."/>
            <person name="Ferriera S."/>
            <person name="Johnson J."/>
            <person name="Kravitz S."/>
            <person name="Beeson K."/>
            <person name="Sutton G."/>
            <person name="Rogers Y.-H."/>
            <person name="Friedman R."/>
            <person name="Frazier M."/>
            <person name="Venter J.C."/>
        </authorList>
    </citation>
    <scope>NUCLEOTIDE SEQUENCE [LARGE SCALE GENOMIC DNA]</scope>
    <source>
        <strain evidence="1 2">ATCC 23134</strain>
    </source>
</reference>
<gene>
    <name evidence="1" type="ORF">M23134_01169</name>
</gene>
<organism evidence="1 2">
    <name type="scientific">Microscilla marina ATCC 23134</name>
    <dbReference type="NCBI Taxonomy" id="313606"/>
    <lineage>
        <taxon>Bacteria</taxon>
        <taxon>Pseudomonadati</taxon>
        <taxon>Bacteroidota</taxon>
        <taxon>Cytophagia</taxon>
        <taxon>Cytophagales</taxon>
        <taxon>Microscillaceae</taxon>
        <taxon>Microscilla</taxon>
    </lineage>
</organism>
<dbReference type="AlphaFoldDB" id="A1ZFS1"/>
<name>A1ZFS1_MICM2</name>
<dbReference type="EMBL" id="AAWS01000005">
    <property type="protein sequence ID" value="EAY30845.1"/>
    <property type="molecule type" value="Genomic_DNA"/>
</dbReference>
<proteinExistence type="predicted"/>
<dbReference type="Proteomes" id="UP000004095">
    <property type="component" value="Unassembled WGS sequence"/>
</dbReference>
<protein>
    <submittedName>
        <fullName evidence="1">Uncharacterized protein</fullName>
    </submittedName>
</protein>
<comment type="caution">
    <text evidence="1">The sequence shown here is derived from an EMBL/GenBank/DDBJ whole genome shotgun (WGS) entry which is preliminary data.</text>
</comment>